<dbReference type="EMBL" id="KB200522">
    <property type="protein sequence ID" value="ESP01192.1"/>
    <property type="molecule type" value="Genomic_DNA"/>
</dbReference>
<feature type="region of interest" description="Disordered" evidence="1">
    <location>
        <begin position="202"/>
        <end position="238"/>
    </location>
</feature>
<evidence type="ECO:0000256" key="1">
    <source>
        <dbReference type="SAM" id="MobiDB-lite"/>
    </source>
</evidence>
<dbReference type="InterPro" id="IPR040119">
    <property type="entry name" value="C10orf67-like"/>
</dbReference>
<name>V4B5B7_LOTGI</name>
<dbReference type="CTD" id="20250722"/>
<gene>
    <name evidence="2" type="ORF">LOTGIDRAFT_238311</name>
</gene>
<keyword evidence="3" id="KW-1185">Reference proteome</keyword>
<sequence length="250" mass="27893">MQKMMEEKLHQAKEEMETKAQKAQEISEKETVKIKELEELNIKLQEQIEVEKKKAGKVVENKVEKPKTPPPSNDAVLKTEISRLKKEIERIHKTWEKKFAILQQSLHALKDESYLRQTLQRQAANLHQAAVSYAVDSPAGIVPAKIPSANPKKPLPDIGKHVKGYGGSHGDKNVDKDCLSYTVSAPSGRGTTILSVDENQVMSDDNDQDFPVDVKLLPQPPIRNQSESEVLEDGRPTSVSHVVVLPSAQL</sequence>
<reference evidence="2 3" key="1">
    <citation type="journal article" date="2013" name="Nature">
        <title>Insights into bilaterian evolution from three spiralian genomes.</title>
        <authorList>
            <person name="Simakov O."/>
            <person name="Marletaz F."/>
            <person name="Cho S.J."/>
            <person name="Edsinger-Gonzales E."/>
            <person name="Havlak P."/>
            <person name="Hellsten U."/>
            <person name="Kuo D.H."/>
            <person name="Larsson T."/>
            <person name="Lv J."/>
            <person name="Arendt D."/>
            <person name="Savage R."/>
            <person name="Osoegawa K."/>
            <person name="de Jong P."/>
            <person name="Grimwood J."/>
            <person name="Chapman J.A."/>
            <person name="Shapiro H."/>
            <person name="Aerts A."/>
            <person name="Otillar R.P."/>
            <person name="Terry A.Y."/>
            <person name="Boore J.L."/>
            <person name="Grigoriev I.V."/>
            <person name="Lindberg D.R."/>
            <person name="Seaver E.C."/>
            <person name="Weisblat D.A."/>
            <person name="Putnam N.H."/>
            <person name="Rokhsar D.S."/>
        </authorList>
    </citation>
    <scope>NUCLEOTIDE SEQUENCE [LARGE SCALE GENOMIC DNA]</scope>
</reference>
<dbReference type="AlphaFoldDB" id="V4B5B7"/>
<protein>
    <submittedName>
        <fullName evidence="2">Uncharacterized protein</fullName>
    </submittedName>
</protein>
<dbReference type="Proteomes" id="UP000030746">
    <property type="component" value="Unassembled WGS sequence"/>
</dbReference>
<evidence type="ECO:0000313" key="3">
    <source>
        <dbReference type="Proteomes" id="UP000030746"/>
    </source>
</evidence>
<organism evidence="2 3">
    <name type="scientific">Lottia gigantea</name>
    <name type="common">Giant owl limpet</name>
    <dbReference type="NCBI Taxonomy" id="225164"/>
    <lineage>
        <taxon>Eukaryota</taxon>
        <taxon>Metazoa</taxon>
        <taxon>Spiralia</taxon>
        <taxon>Lophotrochozoa</taxon>
        <taxon>Mollusca</taxon>
        <taxon>Gastropoda</taxon>
        <taxon>Patellogastropoda</taxon>
        <taxon>Lottioidea</taxon>
        <taxon>Lottiidae</taxon>
        <taxon>Lottia</taxon>
    </lineage>
</organism>
<dbReference type="HOGENOM" id="CLU_1112380_0_0_1"/>
<dbReference type="RefSeq" id="XP_009048135.1">
    <property type="nucleotide sequence ID" value="XM_009049887.1"/>
</dbReference>
<dbReference type="STRING" id="225164.V4B5B7"/>
<dbReference type="PANTHER" id="PTHR22382">
    <property type="entry name" value="RIKEN CDNA 4921504E06 GENE"/>
    <property type="match status" value="1"/>
</dbReference>
<feature type="region of interest" description="Disordered" evidence="1">
    <location>
        <begin position="1"/>
        <end position="27"/>
    </location>
</feature>
<accession>V4B5B7</accession>
<dbReference type="KEGG" id="lgi:LOTGIDRAFT_238311"/>
<dbReference type="OrthoDB" id="10027521at2759"/>
<dbReference type="PANTHER" id="PTHR22382:SF7">
    <property type="entry name" value="RIKEN CDNA 4921504E06 GENE"/>
    <property type="match status" value="1"/>
</dbReference>
<evidence type="ECO:0000313" key="2">
    <source>
        <dbReference type="EMBL" id="ESP01192.1"/>
    </source>
</evidence>
<proteinExistence type="predicted"/>
<dbReference type="GeneID" id="20250722"/>